<dbReference type="PROSITE" id="PS51257">
    <property type="entry name" value="PROKAR_LIPOPROTEIN"/>
    <property type="match status" value="1"/>
</dbReference>
<dbReference type="AlphaFoldDB" id="A0A9D1KKN2"/>
<dbReference type="Gene3D" id="2.60.120.1070">
    <property type="match status" value="1"/>
</dbReference>
<dbReference type="InterPro" id="IPR040877">
    <property type="entry name" value="CBM65_1"/>
</dbReference>
<dbReference type="GO" id="GO:0004553">
    <property type="term" value="F:hydrolase activity, hydrolyzing O-glycosyl compounds"/>
    <property type="evidence" value="ECO:0007669"/>
    <property type="project" value="InterPro"/>
</dbReference>
<evidence type="ECO:0000313" key="4">
    <source>
        <dbReference type="EMBL" id="HIT59256.1"/>
    </source>
</evidence>
<evidence type="ECO:0000256" key="2">
    <source>
        <dbReference type="SAM" id="SignalP"/>
    </source>
</evidence>
<sequence>MKKIIKAVSVMLSLLMLISCITVVSFADTPASYTLFSGEQKLDGWYPSFVIQYAEPAKMSSFLSAIQNEGATIEITYTGNANISIMLQSYPVNGGDNYTPATYSYHTTKNSGGKKVAVFSAEDFIKNYTSTKHGDDNSYLRLDNVMNFGVDGNGNTVYKIEVKWTIKGDPGIAIDLDKRYQTIDGWGATYTWYGDWLKNNVNEEEVYDWIFEDCEFNILRFRDLQCVIGYYGDYESTEYVSYKRYYDAAVERGINPIVMVTSWGEYDRKLDFVAFTELDDQGHTYYTLAKDKNGEYMYDELAQFCVQSVQYFLDAGIPVDYFSISNETELQGLHVDEKGNARSNAGFYFGPDENEYHCAYWKAHLAVYEAFQEAFGEDAPSITGAEVMADTASLMKDYLEPLIEEDPDSFEVIAHHLYGSPNTPKSFSEVYDAFGEDYTLWQTEWYNNDYFGHADVLINELNYENVNAYLYWNGVWPIDDGNCLIEIGGFYPNDYVKRRGNHYIMMHFSKFIKNGYTRVDTSLNASQSNVTGFISPDEDELVLVISNSSEMDETLKLDIGDEYKIRSGKIYRSTKNTDDFNKEEELNEYMVNMGSLKTYEIEVPSDTLTTLVMKIEPRNPEAVSEEEEDKEDKESEQEEEKEPVSITDKYLKEYWSLKGLKY</sequence>
<feature type="signal peptide" evidence="2">
    <location>
        <begin position="1"/>
        <end position="27"/>
    </location>
</feature>
<feature type="region of interest" description="Disordered" evidence="1">
    <location>
        <begin position="616"/>
        <end position="645"/>
    </location>
</feature>
<feature type="compositionally biased region" description="Acidic residues" evidence="1">
    <location>
        <begin position="623"/>
        <end position="641"/>
    </location>
</feature>
<gene>
    <name evidence="4" type="ORF">IAC39_06065</name>
</gene>
<dbReference type="EMBL" id="DVLL01000021">
    <property type="protein sequence ID" value="HIT59256.1"/>
    <property type="molecule type" value="Genomic_DNA"/>
</dbReference>
<dbReference type="Gene3D" id="2.60.40.1180">
    <property type="entry name" value="Golgi alpha-mannosidase II"/>
    <property type="match status" value="1"/>
</dbReference>
<dbReference type="PANTHER" id="PTHR42767:SF1">
    <property type="entry name" value="ENDO-BETA-1,6-GALACTANASE-LIKE DOMAIN-CONTAINING PROTEIN"/>
    <property type="match status" value="1"/>
</dbReference>
<dbReference type="SUPFAM" id="SSF51445">
    <property type="entry name" value="(Trans)glycosidases"/>
    <property type="match status" value="1"/>
</dbReference>
<dbReference type="Pfam" id="PF18259">
    <property type="entry name" value="CBM65_1"/>
    <property type="match status" value="1"/>
</dbReference>
<evidence type="ECO:0000259" key="3">
    <source>
        <dbReference type="Pfam" id="PF18259"/>
    </source>
</evidence>
<dbReference type="InterPro" id="IPR017853">
    <property type="entry name" value="GH"/>
</dbReference>
<dbReference type="Gene3D" id="3.20.20.80">
    <property type="entry name" value="Glycosidases"/>
    <property type="match status" value="1"/>
</dbReference>
<keyword evidence="2" id="KW-0732">Signal</keyword>
<comment type="caution">
    <text evidence="4">The sequence shown here is derived from an EMBL/GenBank/DDBJ whole genome shotgun (WGS) entry which is preliminary data.</text>
</comment>
<protein>
    <recommendedName>
        <fullName evidence="3">Carbohydrate binding module 65 domain-containing protein</fullName>
    </recommendedName>
</protein>
<dbReference type="PANTHER" id="PTHR42767">
    <property type="entry name" value="ENDO-BETA-1,6-GALACTANASE"/>
    <property type="match status" value="1"/>
</dbReference>
<dbReference type="InterPro" id="IPR013780">
    <property type="entry name" value="Glyco_hydro_b"/>
</dbReference>
<reference evidence="4" key="2">
    <citation type="journal article" date="2021" name="PeerJ">
        <title>Extensive microbial diversity within the chicken gut microbiome revealed by metagenomics and culture.</title>
        <authorList>
            <person name="Gilroy R."/>
            <person name="Ravi A."/>
            <person name="Getino M."/>
            <person name="Pursley I."/>
            <person name="Horton D.L."/>
            <person name="Alikhan N.F."/>
            <person name="Baker D."/>
            <person name="Gharbi K."/>
            <person name="Hall N."/>
            <person name="Watson M."/>
            <person name="Adriaenssens E.M."/>
            <person name="Foster-Nyarko E."/>
            <person name="Jarju S."/>
            <person name="Secka A."/>
            <person name="Antonio M."/>
            <person name="Oren A."/>
            <person name="Chaudhuri R.R."/>
            <person name="La Ragione R."/>
            <person name="Hildebrand F."/>
            <person name="Pallen M.J."/>
        </authorList>
    </citation>
    <scope>NUCLEOTIDE SEQUENCE</scope>
    <source>
        <strain evidence="4">CHK33-4379</strain>
    </source>
</reference>
<name>A0A9D1KKN2_9FIRM</name>
<accession>A0A9D1KKN2</accession>
<reference evidence="4" key="1">
    <citation type="submission" date="2020-10" db="EMBL/GenBank/DDBJ databases">
        <authorList>
            <person name="Gilroy R."/>
        </authorList>
    </citation>
    <scope>NUCLEOTIDE SEQUENCE</scope>
    <source>
        <strain evidence="4">CHK33-4379</strain>
    </source>
</reference>
<evidence type="ECO:0000313" key="5">
    <source>
        <dbReference type="Proteomes" id="UP000824136"/>
    </source>
</evidence>
<dbReference type="InterPro" id="IPR039743">
    <property type="entry name" value="6GAL/EXGAL"/>
</dbReference>
<dbReference type="Proteomes" id="UP000824136">
    <property type="component" value="Unassembled WGS sequence"/>
</dbReference>
<organism evidence="4 5">
    <name type="scientific">Candidatus Faeciplasma pullistercoris</name>
    <dbReference type="NCBI Taxonomy" id="2840800"/>
    <lineage>
        <taxon>Bacteria</taxon>
        <taxon>Bacillati</taxon>
        <taxon>Bacillota</taxon>
        <taxon>Clostridia</taxon>
        <taxon>Eubacteriales</taxon>
        <taxon>Oscillospiraceae</taxon>
        <taxon>Oscillospiraceae incertae sedis</taxon>
        <taxon>Candidatus Faeciplasma</taxon>
    </lineage>
</organism>
<feature type="chain" id="PRO_5039468673" description="Carbohydrate binding module 65 domain-containing protein" evidence="2">
    <location>
        <begin position="28"/>
        <end position="662"/>
    </location>
</feature>
<proteinExistence type="predicted"/>
<feature type="domain" description="Carbohydrate binding module 65" evidence="3">
    <location>
        <begin position="38"/>
        <end position="160"/>
    </location>
</feature>
<evidence type="ECO:0000256" key="1">
    <source>
        <dbReference type="SAM" id="MobiDB-lite"/>
    </source>
</evidence>